<gene>
    <name evidence="1" type="ORF">H4R26_005712</name>
</gene>
<organism evidence="1 2">
    <name type="scientific">Coemansia thaxteri</name>
    <dbReference type="NCBI Taxonomy" id="2663907"/>
    <lineage>
        <taxon>Eukaryota</taxon>
        <taxon>Fungi</taxon>
        <taxon>Fungi incertae sedis</taxon>
        <taxon>Zoopagomycota</taxon>
        <taxon>Kickxellomycotina</taxon>
        <taxon>Kickxellomycetes</taxon>
        <taxon>Kickxellales</taxon>
        <taxon>Kickxellaceae</taxon>
        <taxon>Coemansia</taxon>
    </lineage>
</organism>
<dbReference type="AlphaFoldDB" id="A0A9W8BF69"/>
<proteinExistence type="predicted"/>
<dbReference type="OrthoDB" id="5520252at2759"/>
<sequence>DLQQLPMRPAPGGPDIFGANTTVLARKGNNILWAYNPGSRGCCAHDNDDEEEQEPSASAVNDDHKAQFVSIVGQLAAVGNTAAAI</sequence>
<dbReference type="Proteomes" id="UP001150907">
    <property type="component" value="Unassembled WGS sequence"/>
</dbReference>
<keyword evidence="2" id="KW-1185">Reference proteome</keyword>
<name>A0A9W8BF69_9FUNG</name>
<protein>
    <submittedName>
        <fullName evidence="1">Uncharacterized protein</fullName>
    </submittedName>
</protein>
<feature type="non-terminal residue" evidence="1">
    <location>
        <position position="1"/>
    </location>
</feature>
<accession>A0A9W8BF69</accession>
<reference evidence="1" key="1">
    <citation type="submission" date="2022-07" db="EMBL/GenBank/DDBJ databases">
        <title>Phylogenomic reconstructions and comparative analyses of Kickxellomycotina fungi.</title>
        <authorList>
            <person name="Reynolds N.K."/>
            <person name="Stajich J.E."/>
            <person name="Barry K."/>
            <person name="Grigoriev I.V."/>
            <person name="Crous P."/>
            <person name="Smith M.E."/>
        </authorList>
    </citation>
    <scope>NUCLEOTIDE SEQUENCE</scope>
    <source>
        <strain evidence="1">IMI 214461</strain>
    </source>
</reference>
<comment type="caution">
    <text evidence="1">The sequence shown here is derived from an EMBL/GenBank/DDBJ whole genome shotgun (WGS) entry which is preliminary data.</text>
</comment>
<dbReference type="EMBL" id="JANBQF010001210">
    <property type="protein sequence ID" value="KAJ1997764.1"/>
    <property type="molecule type" value="Genomic_DNA"/>
</dbReference>
<evidence type="ECO:0000313" key="1">
    <source>
        <dbReference type="EMBL" id="KAJ1997764.1"/>
    </source>
</evidence>
<evidence type="ECO:0000313" key="2">
    <source>
        <dbReference type="Proteomes" id="UP001150907"/>
    </source>
</evidence>